<organism evidence="2 3">
    <name type="scientific">Paraglaciecola psychrophila 170</name>
    <dbReference type="NCBI Taxonomy" id="1129794"/>
    <lineage>
        <taxon>Bacteria</taxon>
        <taxon>Pseudomonadati</taxon>
        <taxon>Pseudomonadota</taxon>
        <taxon>Gammaproteobacteria</taxon>
        <taxon>Alteromonadales</taxon>
        <taxon>Alteromonadaceae</taxon>
        <taxon>Paraglaciecola</taxon>
    </lineage>
</organism>
<dbReference type="RefSeq" id="WP_007638693.1">
    <property type="nucleotide sequence ID" value="NC_020514.1"/>
</dbReference>
<proteinExistence type="predicted"/>
<dbReference type="AlphaFoldDB" id="K7ABL7"/>
<accession>K7ABL7</accession>
<evidence type="ECO:0000256" key="1">
    <source>
        <dbReference type="ARBA" id="ARBA00022649"/>
    </source>
</evidence>
<sequence>MATSNKVPCNTSIDAAVIKEARALILSPSAILEEALSKAVKVAKYERWCQENQQAIAQHNRKIDEQGTFSEKLRSYENQAAMIIRQL</sequence>
<dbReference type="STRING" id="1129794.C427_3315"/>
<evidence type="ECO:0000313" key="3">
    <source>
        <dbReference type="Proteomes" id="UP000011864"/>
    </source>
</evidence>
<dbReference type="Pfam" id="PF07362">
    <property type="entry name" value="CcdA"/>
    <property type="match status" value="1"/>
</dbReference>
<protein>
    <submittedName>
        <fullName evidence="2">Uncharacterized protein</fullName>
    </submittedName>
</protein>
<gene>
    <name evidence="2" type="ORF">C427_3315</name>
</gene>
<dbReference type="eggNOG" id="COG5302">
    <property type="taxonomic scope" value="Bacteria"/>
</dbReference>
<dbReference type="KEGG" id="gps:C427_3315"/>
<keyword evidence="3" id="KW-1185">Reference proteome</keyword>
<name>K7ABL7_9ALTE</name>
<dbReference type="OrthoDB" id="7219749at2"/>
<reference evidence="2 3" key="1">
    <citation type="journal article" date="2013" name="Genome Announc.">
        <title>Complete Genome Sequence of Glaciecola psychrophila Strain 170T.</title>
        <authorList>
            <person name="Yin J."/>
            <person name="Chen J."/>
            <person name="Liu G."/>
            <person name="Yu Y."/>
            <person name="Song L."/>
            <person name="Wang X."/>
            <person name="Qu X."/>
        </authorList>
    </citation>
    <scope>NUCLEOTIDE SEQUENCE [LARGE SCALE GENOMIC DNA]</scope>
    <source>
        <strain evidence="2 3">170</strain>
    </source>
</reference>
<dbReference type="Proteomes" id="UP000011864">
    <property type="component" value="Chromosome"/>
</dbReference>
<evidence type="ECO:0000313" key="2">
    <source>
        <dbReference type="EMBL" id="AGH45424.1"/>
    </source>
</evidence>
<dbReference type="PATRIC" id="fig|1129794.4.peg.3296"/>
<dbReference type="EMBL" id="CP003837">
    <property type="protein sequence ID" value="AGH45424.1"/>
    <property type="molecule type" value="Genomic_DNA"/>
</dbReference>
<dbReference type="HOGENOM" id="CLU_157097_2_1_6"/>
<dbReference type="InterPro" id="IPR009956">
    <property type="entry name" value="Post-segregation_anti-tox_CcdA"/>
</dbReference>
<keyword evidence="1" id="KW-1277">Toxin-antitoxin system</keyword>